<sequence length="93" mass="10289">MPGPSVPEIKLYVGVDFGTAYSGYAISHNSDLSNVEAFYHWADSEVNYCKTITALYYERQDDGKYVATAWGHTAKKRALNARARSAGKGMYVS</sequence>
<proteinExistence type="predicted"/>
<comment type="caution">
    <text evidence="1">The sequence shown here is derived from an EMBL/GenBank/DDBJ whole genome shotgun (WGS) entry which is preliminary data.</text>
</comment>
<dbReference type="Proteomes" id="UP000265618">
    <property type="component" value="Unassembled WGS sequence"/>
</dbReference>
<dbReference type="EMBL" id="BDIP01005668">
    <property type="protein sequence ID" value="GIQ90011.1"/>
    <property type="molecule type" value="Genomic_DNA"/>
</dbReference>
<dbReference type="Gene3D" id="3.30.420.40">
    <property type="match status" value="1"/>
</dbReference>
<reference evidence="1 2" key="1">
    <citation type="journal article" date="2018" name="PLoS ONE">
        <title>The draft genome of Kipferlia bialata reveals reductive genome evolution in fornicate parasites.</title>
        <authorList>
            <person name="Tanifuji G."/>
            <person name="Takabayashi S."/>
            <person name="Kume K."/>
            <person name="Takagi M."/>
            <person name="Nakayama T."/>
            <person name="Kamikawa R."/>
            <person name="Inagaki Y."/>
            <person name="Hashimoto T."/>
        </authorList>
    </citation>
    <scope>NUCLEOTIDE SEQUENCE [LARGE SCALE GENOMIC DNA]</scope>
    <source>
        <strain evidence="1">NY0173</strain>
    </source>
</reference>
<accession>A0A9K3GPP3</accession>
<evidence type="ECO:0000313" key="2">
    <source>
        <dbReference type="Proteomes" id="UP000265618"/>
    </source>
</evidence>
<protein>
    <submittedName>
        <fullName evidence="1">Uncharacterized protein</fullName>
    </submittedName>
</protein>
<evidence type="ECO:0000313" key="1">
    <source>
        <dbReference type="EMBL" id="GIQ90011.1"/>
    </source>
</evidence>
<dbReference type="OrthoDB" id="2963168at2759"/>
<name>A0A9K3GPP3_9EUKA</name>
<gene>
    <name evidence="1" type="ORF">KIPB_012646</name>
</gene>
<keyword evidence="2" id="KW-1185">Reference proteome</keyword>
<organism evidence="1 2">
    <name type="scientific">Kipferlia bialata</name>
    <dbReference type="NCBI Taxonomy" id="797122"/>
    <lineage>
        <taxon>Eukaryota</taxon>
        <taxon>Metamonada</taxon>
        <taxon>Carpediemonas-like organisms</taxon>
        <taxon>Kipferlia</taxon>
    </lineage>
</organism>
<dbReference type="PANTHER" id="PTHR14187:SF5">
    <property type="entry name" value="HEAT SHOCK 70 KDA PROTEIN 12A"/>
    <property type="match status" value="1"/>
</dbReference>
<dbReference type="PANTHER" id="PTHR14187">
    <property type="entry name" value="ALPHA KINASE/ELONGATION FACTOR 2 KINASE"/>
    <property type="match status" value="1"/>
</dbReference>
<dbReference type="AlphaFoldDB" id="A0A9K3GPP3"/>
<feature type="non-terminal residue" evidence="1">
    <location>
        <position position="93"/>
    </location>
</feature>